<dbReference type="Gene3D" id="2.60.40.10">
    <property type="entry name" value="Immunoglobulins"/>
    <property type="match status" value="5"/>
</dbReference>
<feature type="domain" description="Biofilm-associated protein BapA-like prefix-like" evidence="3">
    <location>
        <begin position="1"/>
        <end position="114"/>
    </location>
</feature>
<evidence type="ECO:0000259" key="1">
    <source>
        <dbReference type="Pfam" id="PF17936"/>
    </source>
</evidence>
<sequence>MTRIIVASKEGLDVLQDGQLNKVILNQPTIIQIGVSQKDIASMEKQGGRLVIHLKNGETIVLENFFNEATNTTEHSLVFPTEHGKFVEAQFDAQGKVIDYKGLNHVTDLGYASTSPAAATMAVDSDPSFTMGNVLKAGLAVLAAEGLYLWAFKKDDKDDSSSAPDLIAPAAPTATLADDTVTVTGKTEANAKIYLKDAAGNTVASGVADASGNYTVKLDKPLVNGDKLNVIAQDAAGNSSKATVVTGTKDTIPPDAPQAQLSDDGSLLTGKAEANAKITVYDATGKVLGSVFANKDGIYSLKLTPPLTSEAGGKVVAEDAAGNKSEEVKIIAGKDTVPPASPFVEVNKEGSVIHGKTEANAKVQIKDADGKVIGSGTADAQGDFQITLSPALTESQKGTVVVEDAAGNMSKPVEIKPGFDSIAPDKPTAQINADGTSVTGTAEANAKIEIKDATGKVIGTGTADANGKFTITISPALTDNNHGAVSAIDGAVSAIDGAGNRSESLDIVGAKDTISPTKPILNSVEDDVGDIKGAIAAGSETDDARPKLTGSGEANATLTIYDNGVAIGVVTVTAGRSWSFTFDKDLTLGKHSITLTQTDAAGLTSEASSPFTFYVVAPKVASLADASVNTLSTETPSLADSVGLHTLKVTQSTTTEPTNQQKTVPVDDLLKSSSLNDSDPVSKLLSSTALKTTQIPEQTDVNTSIDQTTNLDQILPNTSSSPLQNILEQTYPVV</sequence>
<reference evidence="4 5" key="1">
    <citation type="submission" date="2013-06" db="EMBL/GenBank/DDBJ databases">
        <title>Comparative analysis of genomes of multi-drug Acinetobacter sp. from Colombian Hospitals.</title>
        <authorList>
            <person name="Barreto-Hernandez E."/>
            <person name="Gonzalez E.B."/>
            <person name="Cepeda L.A."/>
            <person name="Valenzuela E.M."/>
            <person name="Falquet L."/>
            <person name="Reguero M.T."/>
            <person name="Mantilla R."/>
        </authorList>
    </citation>
    <scope>NUCLEOTIDE SEQUENCE [LARGE SCALE GENOMIC DNA]</scope>
    <source>
        <strain evidence="4 5">28F</strain>
    </source>
</reference>
<comment type="caution">
    <text evidence="4">The sequence shown here is derived from an EMBL/GenBank/DDBJ whole genome shotgun (WGS) entry which is preliminary data.</text>
</comment>
<feature type="domain" description="Bacterial Ig" evidence="1">
    <location>
        <begin position="254"/>
        <end position="332"/>
    </location>
</feature>
<evidence type="ECO:0000259" key="3">
    <source>
        <dbReference type="Pfam" id="PF22783"/>
    </source>
</evidence>
<dbReference type="AlphaFoldDB" id="A0AA36KA19"/>
<feature type="domain" description="Bacterial Ig" evidence="1">
    <location>
        <begin position="339"/>
        <end position="415"/>
    </location>
</feature>
<feature type="domain" description="Bacterial Ig" evidence="1">
    <location>
        <begin position="168"/>
        <end position="246"/>
    </location>
</feature>
<feature type="domain" description="Bacterial Ig-like" evidence="2">
    <location>
        <begin position="532"/>
        <end position="613"/>
    </location>
</feature>
<dbReference type="InterPro" id="IPR048051">
    <property type="entry name" value="BapA-like_prefix-like"/>
</dbReference>
<protein>
    <recommendedName>
        <fullName evidence="6">BapA prefix-like domain-containing protein</fullName>
    </recommendedName>
</protein>
<dbReference type="RefSeq" id="WP_023188237.1">
    <property type="nucleotide sequence ID" value="NZ_CBSD020000032.1"/>
</dbReference>
<dbReference type="Proteomes" id="UP000019193">
    <property type="component" value="Unassembled WGS sequence"/>
</dbReference>
<dbReference type="Pfam" id="PF17936">
    <property type="entry name" value="Big_6"/>
    <property type="match status" value="4"/>
</dbReference>
<dbReference type="NCBIfam" id="NF033677">
    <property type="entry name" value="biofilm_BapA_N"/>
    <property type="match status" value="1"/>
</dbReference>
<name>A0AA36KA19_ACINO</name>
<organism evidence="4 5">
    <name type="scientific">Acinetobacter nosocomialis 28F</name>
    <dbReference type="NCBI Taxonomy" id="1147131"/>
    <lineage>
        <taxon>Bacteria</taxon>
        <taxon>Pseudomonadati</taxon>
        <taxon>Pseudomonadota</taxon>
        <taxon>Gammaproteobacteria</taxon>
        <taxon>Moraxellales</taxon>
        <taxon>Moraxellaceae</taxon>
        <taxon>Acinetobacter</taxon>
        <taxon>Acinetobacter calcoaceticus/baumannii complex</taxon>
    </lineage>
</organism>
<dbReference type="Pfam" id="PF19077">
    <property type="entry name" value="Big_13"/>
    <property type="match status" value="1"/>
</dbReference>
<feature type="domain" description="Bacterial Ig" evidence="1">
    <location>
        <begin position="423"/>
        <end position="507"/>
    </location>
</feature>
<gene>
    <name evidence="4" type="ORF">ANICBIBUN_01180</name>
</gene>
<dbReference type="InterPro" id="IPR041498">
    <property type="entry name" value="Big_6"/>
</dbReference>
<evidence type="ECO:0000313" key="5">
    <source>
        <dbReference type="Proteomes" id="UP000019193"/>
    </source>
</evidence>
<proteinExistence type="predicted"/>
<evidence type="ECO:0000313" key="4">
    <source>
        <dbReference type="EMBL" id="CDG74650.1"/>
    </source>
</evidence>
<dbReference type="InterPro" id="IPR044016">
    <property type="entry name" value="Big_13"/>
</dbReference>
<accession>A0AA36KA19</accession>
<dbReference type="InterPro" id="IPR013783">
    <property type="entry name" value="Ig-like_fold"/>
</dbReference>
<dbReference type="EMBL" id="CBSD020000032">
    <property type="protein sequence ID" value="CDG74650.1"/>
    <property type="molecule type" value="Genomic_DNA"/>
</dbReference>
<evidence type="ECO:0000259" key="2">
    <source>
        <dbReference type="Pfam" id="PF19077"/>
    </source>
</evidence>
<dbReference type="Pfam" id="PF22783">
    <property type="entry name" value="BapA_N"/>
    <property type="match status" value="1"/>
</dbReference>
<evidence type="ECO:0008006" key="6">
    <source>
        <dbReference type="Google" id="ProtNLM"/>
    </source>
</evidence>
<dbReference type="NCBIfam" id="NF040520">
    <property type="entry name" value="Ig_like_BLP2"/>
    <property type="match status" value="1"/>
</dbReference>
<keyword evidence="5" id="KW-1185">Reference proteome</keyword>
<dbReference type="NCBIfam" id="NF033510">
    <property type="entry name" value="Ca_tandemer"/>
    <property type="match status" value="4"/>
</dbReference>